<protein>
    <recommendedName>
        <fullName evidence="8">PHD-type domain-containing protein</fullName>
    </recommendedName>
</protein>
<dbReference type="InterPro" id="IPR019787">
    <property type="entry name" value="Znf_PHD-finger"/>
</dbReference>
<evidence type="ECO:0000256" key="3">
    <source>
        <dbReference type="ARBA" id="ARBA00022833"/>
    </source>
</evidence>
<dbReference type="InterPro" id="IPR001965">
    <property type="entry name" value="Znf_PHD"/>
</dbReference>
<dbReference type="GO" id="GO:0008270">
    <property type="term" value="F:zinc ion binding"/>
    <property type="evidence" value="ECO:0007669"/>
    <property type="project" value="UniProtKB-KW"/>
</dbReference>
<name>A0A0D9UY56_9ORYZ</name>
<organism evidence="9 10">
    <name type="scientific">Leersia perrieri</name>
    <dbReference type="NCBI Taxonomy" id="77586"/>
    <lineage>
        <taxon>Eukaryota</taxon>
        <taxon>Viridiplantae</taxon>
        <taxon>Streptophyta</taxon>
        <taxon>Embryophyta</taxon>
        <taxon>Tracheophyta</taxon>
        <taxon>Spermatophyta</taxon>
        <taxon>Magnoliopsida</taxon>
        <taxon>Liliopsida</taxon>
        <taxon>Poales</taxon>
        <taxon>Poaceae</taxon>
        <taxon>BOP clade</taxon>
        <taxon>Oryzoideae</taxon>
        <taxon>Oryzeae</taxon>
        <taxon>Oryzinae</taxon>
        <taxon>Leersia</taxon>
    </lineage>
</organism>
<dbReference type="Pfam" id="PF23121">
    <property type="entry name" value="SPOC_AIPP2"/>
    <property type="match status" value="1"/>
</dbReference>
<keyword evidence="5" id="KW-0804">Transcription</keyword>
<evidence type="ECO:0000256" key="1">
    <source>
        <dbReference type="ARBA" id="ARBA00022723"/>
    </source>
</evidence>
<dbReference type="GO" id="GO:0034244">
    <property type="term" value="P:negative regulation of transcription elongation by RNA polymerase II"/>
    <property type="evidence" value="ECO:0007669"/>
    <property type="project" value="InterPro"/>
</dbReference>
<dbReference type="GO" id="GO:0140566">
    <property type="term" value="F:histone reader activity"/>
    <property type="evidence" value="ECO:0007669"/>
    <property type="project" value="InterPro"/>
</dbReference>
<dbReference type="PANTHER" id="PTHR33304:SF48">
    <property type="entry name" value="ZINC FINGER PHD-TYPE DOMAIN-CONTAINING PROTEIN"/>
    <property type="match status" value="1"/>
</dbReference>
<evidence type="ECO:0000256" key="2">
    <source>
        <dbReference type="ARBA" id="ARBA00022771"/>
    </source>
</evidence>
<dbReference type="AlphaFoldDB" id="A0A0D9UY56"/>
<feature type="compositionally biased region" description="Polar residues" evidence="7">
    <location>
        <begin position="380"/>
        <end position="390"/>
    </location>
</feature>
<dbReference type="PROSITE" id="PS50016">
    <property type="entry name" value="ZF_PHD_2"/>
    <property type="match status" value="1"/>
</dbReference>
<dbReference type="eggNOG" id="ENOG502QR3S">
    <property type="taxonomic scope" value="Eukaryota"/>
</dbReference>
<dbReference type="Proteomes" id="UP000032180">
    <property type="component" value="Chromosome 1"/>
</dbReference>
<dbReference type="InterPro" id="IPR056280">
    <property type="entry name" value="AIPP2-like_SPOC"/>
</dbReference>
<keyword evidence="4" id="KW-0805">Transcription regulation</keyword>
<feature type="domain" description="PHD-type" evidence="8">
    <location>
        <begin position="41"/>
        <end position="92"/>
    </location>
</feature>
<keyword evidence="1" id="KW-0479">Metal-binding</keyword>
<proteinExistence type="predicted"/>
<dbReference type="Gramene" id="LPERR01G06580.1">
    <property type="protein sequence ID" value="LPERR01G06580.1"/>
    <property type="gene ID" value="LPERR01G06580"/>
</dbReference>
<dbReference type="InterPro" id="IPR011011">
    <property type="entry name" value="Znf_FYVE_PHD"/>
</dbReference>
<dbReference type="EnsemblPlants" id="LPERR01G06580.1">
    <property type="protein sequence ID" value="LPERR01G06580.1"/>
    <property type="gene ID" value="LPERR01G06580"/>
</dbReference>
<feature type="compositionally biased region" description="Polar residues" evidence="7">
    <location>
        <begin position="361"/>
        <end position="371"/>
    </location>
</feature>
<accession>A0A0D9UY56</accession>
<evidence type="ECO:0000313" key="10">
    <source>
        <dbReference type="Proteomes" id="UP000032180"/>
    </source>
</evidence>
<evidence type="ECO:0000256" key="6">
    <source>
        <dbReference type="PROSITE-ProRule" id="PRU00146"/>
    </source>
</evidence>
<feature type="region of interest" description="Disordered" evidence="7">
    <location>
        <begin position="361"/>
        <end position="407"/>
    </location>
</feature>
<feature type="region of interest" description="Disordered" evidence="7">
    <location>
        <begin position="971"/>
        <end position="992"/>
    </location>
</feature>
<feature type="region of interest" description="Disordered" evidence="7">
    <location>
        <begin position="124"/>
        <end position="144"/>
    </location>
</feature>
<feature type="compositionally biased region" description="Basic and acidic residues" evidence="7">
    <location>
        <begin position="126"/>
        <end position="135"/>
    </location>
</feature>
<evidence type="ECO:0000256" key="7">
    <source>
        <dbReference type="SAM" id="MobiDB-lite"/>
    </source>
</evidence>
<dbReference type="InterPro" id="IPR049914">
    <property type="entry name" value="PHD1-3/5-6"/>
</dbReference>
<keyword evidence="10" id="KW-1185">Reference proteome</keyword>
<evidence type="ECO:0000256" key="4">
    <source>
        <dbReference type="ARBA" id="ARBA00023015"/>
    </source>
</evidence>
<dbReference type="STRING" id="77586.A0A0D9UY56"/>
<dbReference type="PANTHER" id="PTHR33304">
    <property type="match status" value="1"/>
</dbReference>
<evidence type="ECO:0000313" key="9">
    <source>
        <dbReference type="EnsemblPlants" id="LPERR01G06580.1"/>
    </source>
</evidence>
<reference evidence="9" key="3">
    <citation type="submission" date="2015-04" db="UniProtKB">
        <authorList>
            <consortium name="EnsemblPlants"/>
        </authorList>
    </citation>
    <scope>IDENTIFICATION</scope>
</reference>
<dbReference type="HOGENOM" id="CLU_008741_0_0_1"/>
<reference evidence="9 10" key="1">
    <citation type="submission" date="2012-08" db="EMBL/GenBank/DDBJ databases">
        <title>Oryza genome evolution.</title>
        <authorList>
            <person name="Wing R.A."/>
        </authorList>
    </citation>
    <scope>NUCLEOTIDE SEQUENCE</scope>
</reference>
<dbReference type="Gene3D" id="3.30.40.10">
    <property type="entry name" value="Zinc/RING finger domain, C3HC4 (zinc finger)"/>
    <property type="match status" value="2"/>
</dbReference>
<keyword evidence="3" id="KW-0862">Zinc</keyword>
<reference evidence="10" key="2">
    <citation type="submission" date="2013-12" db="EMBL/GenBank/DDBJ databases">
        <authorList>
            <person name="Yu Y."/>
            <person name="Lee S."/>
            <person name="de Baynast K."/>
            <person name="Wissotski M."/>
            <person name="Liu L."/>
            <person name="Talag J."/>
            <person name="Goicoechea J."/>
            <person name="Angelova A."/>
            <person name="Jetty R."/>
            <person name="Kudrna D."/>
            <person name="Golser W."/>
            <person name="Rivera L."/>
            <person name="Zhang J."/>
            <person name="Wing R."/>
        </authorList>
    </citation>
    <scope>NUCLEOTIDE SEQUENCE</scope>
</reference>
<keyword evidence="2 6" id="KW-0863">Zinc-finger</keyword>
<dbReference type="SMART" id="SM00249">
    <property type="entry name" value="PHD"/>
    <property type="match status" value="2"/>
</dbReference>
<evidence type="ECO:0000256" key="5">
    <source>
        <dbReference type="ARBA" id="ARBA00023163"/>
    </source>
</evidence>
<dbReference type="InterPro" id="IPR013083">
    <property type="entry name" value="Znf_RING/FYVE/PHD"/>
</dbReference>
<dbReference type="SUPFAM" id="SSF57903">
    <property type="entry name" value="FYVE/PHD zinc finger"/>
    <property type="match status" value="2"/>
</dbReference>
<evidence type="ECO:0000259" key="8">
    <source>
        <dbReference type="PROSITE" id="PS50016"/>
    </source>
</evidence>
<sequence>MSAGHPSCCLLCSPSRVEEVSNVQENNDAGVDNSSEESEDVKVCDICGDVGVEKKLAICNRCNDGAEHIYCMMVMIPEVPEGDWLCEECQTEIQIKKENNTLEDSQDKVSTISIRDKVKAANVGNEEFKEEDKGNHTSRKRTKEDAGIIDEAEPGTVNVCCLPCVHPNCPSFPTGLEERIVPSTSNKTVKEEDGSSCIGGSGTANKTEAGYGHQQTSDGINNISNLKLQDGERHNLQSHSNDVPRTSEVHGLSGMTLKNKSSKMSEIKRSEEVVDVKVCDICGDVGAEEKLAVCSRCSDGAEHIYCMRVMMQEVPKAEWLCETCHYEVECEKGKTKVQTSDLKVGCSKGQSIVEPMEKLVNTTKGRSSSETAVDAENVGSKVSDSGNEMNGANKRKDGDAGITSLARKDPLSRESSFKLYSNKVKDPAAQVSTSLACNSLRNQMAPLRGQLSKSTSFNSSKIPKVKQLNDEIPQKPKTLKDSLSCPMRKEGPMGILAKSASFKKPKSLDLVNKAKPSTVINPSVSGNARNDILTSILGSRSLTGSVAVPVPSKAQASAQHLNKGNTMANSNILGTCVESAKSSLGHSDVKKPLHAKGYANIKLTSADGSLGMLSPGAQRKTILVPDFSHQDDQMKNPPSLVPNSFSSVRTNEQDTRYNWSIPCNASFRDPQTVSSMRGRGGFQLWRTGRYPVLCEGLQSHLSYVASPKVLEVTKKFPSNIQLEELPRQNVWPPHFHENGPTVDSIGLFFFASDTQSYETHYSKLVENMVKDDLALRGNIETTELLIFASNTLPNNFQKWNLFHFLWGVFRVRRKDTLNLPPDLPTHDDNHGCPNGVKTLFHPVGGKPLEGHSNDSITTRFPTNNSGAINDYLPAPTRKNLKLANSEQKDKMKDSSKDNGFDVNMELNNSIVSLVREKGNKTRNIKTDNAEHLIDGGNVNSTQVSFSNMETISHVTRAVPKRNAEVANLDDKVNGRPEHKKIKLGDGGSGCPG</sequence>